<reference evidence="1 2" key="1">
    <citation type="journal article" date="2018" name="Sci. Rep.">
        <title>Comparative analysis of the Pocillopora damicornis genome highlights role of immune system in coral evolution.</title>
        <authorList>
            <person name="Cunning R."/>
            <person name="Bay R.A."/>
            <person name="Gillette P."/>
            <person name="Baker A.C."/>
            <person name="Traylor-Knowles N."/>
        </authorList>
    </citation>
    <scope>NUCLEOTIDE SEQUENCE [LARGE SCALE GENOMIC DNA]</scope>
    <source>
        <strain evidence="1">RSMAS</strain>
        <tissue evidence="1">Whole animal</tissue>
    </source>
</reference>
<protein>
    <submittedName>
        <fullName evidence="1">Uncharacterized protein</fullName>
    </submittedName>
</protein>
<proteinExistence type="predicted"/>
<dbReference type="Proteomes" id="UP000275408">
    <property type="component" value="Unassembled WGS sequence"/>
</dbReference>
<keyword evidence="2" id="KW-1185">Reference proteome</keyword>
<comment type="caution">
    <text evidence="1">The sequence shown here is derived from an EMBL/GenBank/DDBJ whole genome shotgun (WGS) entry which is preliminary data.</text>
</comment>
<name>A0A3M6ULK4_POCDA</name>
<dbReference type="AlphaFoldDB" id="A0A3M6ULK4"/>
<gene>
    <name evidence="1" type="ORF">pdam_00004569</name>
</gene>
<accession>A0A3M6ULK4</accession>
<organism evidence="1 2">
    <name type="scientific">Pocillopora damicornis</name>
    <name type="common">Cauliflower coral</name>
    <name type="synonym">Millepora damicornis</name>
    <dbReference type="NCBI Taxonomy" id="46731"/>
    <lineage>
        <taxon>Eukaryota</taxon>
        <taxon>Metazoa</taxon>
        <taxon>Cnidaria</taxon>
        <taxon>Anthozoa</taxon>
        <taxon>Hexacorallia</taxon>
        <taxon>Scleractinia</taxon>
        <taxon>Astrocoeniina</taxon>
        <taxon>Pocilloporidae</taxon>
        <taxon>Pocillopora</taxon>
    </lineage>
</organism>
<sequence length="157" mass="17249">MSVISWIKISLFSGKFIQFATMSSSDSSASDLYNVLFIATAGKAQDYFRPLHIDPAAIVYLSETRNLTITGYETGKKVQSVTCVASSLGNQFLFLLKSINILIAITAALGNAMVLVTPWKISLGLGCNISSRYCIYHVEFKVCLVSKPLVRMVFSNF</sequence>
<evidence type="ECO:0000313" key="1">
    <source>
        <dbReference type="EMBL" id="RMX54546.1"/>
    </source>
</evidence>
<evidence type="ECO:0000313" key="2">
    <source>
        <dbReference type="Proteomes" id="UP000275408"/>
    </source>
</evidence>
<dbReference type="EMBL" id="RCHS01001247">
    <property type="protein sequence ID" value="RMX54546.1"/>
    <property type="molecule type" value="Genomic_DNA"/>
</dbReference>